<dbReference type="EMBL" id="VSSQ01076745">
    <property type="protein sequence ID" value="MPN27010.1"/>
    <property type="molecule type" value="Genomic_DNA"/>
</dbReference>
<evidence type="ECO:0000313" key="1">
    <source>
        <dbReference type="EMBL" id="MPN27010.1"/>
    </source>
</evidence>
<accession>A0A645GLH0</accession>
<protein>
    <submittedName>
        <fullName evidence="1">Uncharacterized protein</fullName>
    </submittedName>
</protein>
<reference evidence="1" key="1">
    <citation type="submission" date="2019-08" db="EMBL/GenBank/DDBJ databases">
        <authorList>
            <person name="Kucharzyk K."/>
            <person name="Murdoch R.W."/>
            <person name="Higgins S."/>
            <person name="Loffler F."/>
        </authorList>
    </citation>
    <scope>NUCLEOTIDE SEQUENCE</scope>
</reference>
<name>A0A645GLH0_9ZZZZ</name>
<gene>
    <name evidence="1" type="ORF">SDC9_174437</name>
</gene>
<comment type="caution">
    <text evidence="1">The sequence shown here is derived from an EMBL/GenBank/DDBJ whole genome shotgun (WGS) entry which is preliminary data.</text>
</comment>
<dbReference type="AlphaFoldDB" id="A0A645GLH0"/>
<organism evidence="1">
    <name type="scientific">bioreactor metagenome</name>
    <dbReference type="NCBI Taxonomy" id="1076179"/>
    <lineage>
        <taxon>unclassified sequences</taxon>
        <taxon>metagenomes</taxon>
        <taxon>ecological metagenomes</taxon>
    </lineage>
</organism>
<proteinExistence type="predicted"/>
<sequence length="165" mass="17325">MAVGKEHVGSASVLIFGQGEAFRHQQLRSHDGGGGIEVDRLRQLVGRRQLAQTAVNGISIGGNAGIAISTEANVVAVIDFAIHLFLRRTLEKTLQCVVRLDMSVIPLPAVAPEIVVPGLGQQCGLPEVTVGGGLVIPQGGRKPITVAVAIQYRIQSLLLEIAQAV</sequence>